<reference evidence="1" key="1">
    <citation type="submission" date="2011-04" db="EMBL/GenBank/DDBJ databases">
        <title>Evolution of plant cell wall degrading machinery underlies the functional diversity of forest fungi.</title>
        <authorList>
            <consortium name="US DOE Joint Genome Institute (JGI-PGF)"/>
            <person name="Eastwood D.C."/>
            <person name="Floudas D."/>
            <person name="Binder M."/>
            <person name="Majcherczyk A."/>
            <person name="Schneider P."/>
            <person name="Aerts A."/>
            <person name="Asiegbu F.O."/>
            <person name="Baker S.E."/>
            <person name="Barry K."/>
            <person name="Bendiksby M."/>
            <person name="Blumentritt M."/>
            <person name="Coutinho P.M."/>
            <person name="Cullen D."/>
            <person name="Cullen D."/>
            <person name="Gathman A."/>
            <person name="Goodell B."/>
            <person name="Henrissat B."/>
            <person name="Ihrmark K."/>
            <person name="Kauserud H."/>
            <person name="Kohler A."/>
            <person name="LaButti K."/>
            <person name="Lapidus A."/>
            <person name="Lavin J.L."/>
            <person name="Lee Y.-H."/>
            <person name="Lindquist E."/>
            <person name="Lilly W."/>
            <person name="Lucas S."/>
            <person name="Morin E."/>
            <person name="Murat C."/>
            <person name="Oguiza J.A."/>
            <person name="Park J."/>
            <person name="Pisabarro A.G."/>
            <person name="Riley R."/>
            <person name="Rosling A."/>
            <person name="Salamov A."/>
            <person name="Schmidt O."/>
            <person name="Schmutz J."/>
            <person name="Skrede I."/>
            <person name="Stenlid J."/>
            <person name="Wiebenga A."/>
            <person name="Xie X."/>
            <person name="Kues U."/>
            <person name="Hibbett D.S."/>
            <person name="Hoffmeister D."/>
            <person name="Hogberg N."/>
            <person name="Martin F."/>
            <person name="Grigoriev I.V."/>
            <person name="Watkinson S.C."/>
        </authorList>
    </citation>
    <scope>NUCLEOTIDE SEQUENCE</scope>
    <source>
        <strain evidence="1">S7.9</strain>
    </source>
</reference>
<evidence type="ECO:0000313" key="1">
    <source>
        <dbReference type="EMBL" id="EGO31064.1"/>
    </source>
</evidence>
<dbReference type="OrthoDB" id="7464126at2759"/>
<proteinExistence type="predicted"/>
<gene>
    <name evidence="1" type="ORF">SERLADRAFT_376634</name>
</gene>
<dbReference type="EMBL" id="GL945428">
    <property type="protein sequence ID" value="EGO31064.1"/>
    <property type="molecule type" value="Genomic_DNA"/>
</dbReference>
<dbReference type="AlphaFoldDB" id="F8NG95"/>
<dbReference type="Proteomes" id="UP000008064">
    <property type="component" value="Unassembled WGS sequence"/>
</dbReference>
<protein>
    <submittedName>
        <fullName evidence="1">Uncharacterized protein</fullName>
    </submittedName>
</protein>
<dbReference type="KEGG" id="sla:SERLADRAFT_376634"/>
<dbReference type="RefSeq" id="XP_007312948.1">
    <property type="nucleotide sequence ID" value="XM_007312886.1"/>
</dbReference>
<dbReference type="GeneID" id="18810655"/>
<feature type="non-terminal residue" evidence="1">
    <location>
        <position position="89"/>
    </location>
</feature>
<sequence length="89" mass="10004">MQATRIPNAQNEITTTCLTYLSFDAFSQGPCQSEKDLESMVQHNVLFDYSARYWGDHARGQVEEDCKAAIQKFLQDDSKVACASQLPLV</sequence>
<name>F8NG95_SERL9</name>
<dbReference type="HOGENOM" id="CLU_2549350_0_0_1"/>
<organism>
    <name type="scientific">Serpula lacrymans var. lacrymans (strain S7.9)</name>
    <name type="common">Dry rot fungus</name>
    <dbReference type="NCBI Taxonomy" id="578457"/>
    <lineage>
        <taxon>Eukaryota</taxon>
        <taxon>Fungi</taxon>
        <taxon>Dikarya</taxon>
        <taxon>Basidiomycota</taxon>
        <taxon>Agaricomycotina</taxon>
        <taxon>Agaricomycetes</taxon>
        <taxon>Agaricomycetidae</taxon>
        <taxon>Boletales</taxon>
        <taxon>Coniophorineae</taxon>
        <taxon>Serpulaceae</taxon>
        <taxon>Serpula</taxon>
    </lineage>
</organism>
<accession>F8NG95</accession>